<reference evidence="6" key="1">
    <citation type="submission" date="2021-12" db="EMBL/GenBank/DDBJ databases">
        <authorList>
            <person name="King R."/>
        </authorList>
    </citation>
    <scope>NUCLEOTIDE SEQUENCE</scope>
</reference>
<proteinExistence type="inferred from homology"/>
<comment type="similarity">
    <text evidence="2">Belongs to the FUN14 family.</text>
</comment>
<keyword evidence="7" id="KW-1185">Reference proteome</keyword>
<dbReference type="Pfam" id="PF04930">
    <property type="entry name" value="FUN14"/>
    <property type="match status" value="1"/>
</dbReference>
<dbReference type="PANTHER" id="PTHR21346">
    <property type="entry name" value="FUN14 DOMAIN CONTAINING"/>
    <property type="match status" value="1"/>
</dbReference>
<dbReference type="OrthoDB" id="163794at2759"/>
<gene>
    <name evidence="6" type="ORF">MELIAE_LOCUS5798</name>
</gene>
<keyword evidence="3" id="KW-0812">Transmembrane</keyword>
<evidence type="ECO:0000256" key="3">
    <source>
        <dbReference type="ARBA" id="ARBA00022692"/>
    </source>
</evidence>
<evidence type="ECO:0000256" key="2">
    <source>
        <dbReference type="ARBA" id="ARBA00009160"/>
    </source>
</evidence>
<organism evidence="6 7">
    <name type="scientific">Brassicogethes aeneus</name>
    <name type="common">Rape pollen beetle</name>
    <name type="synonym">Meligethes aeneus</name>
    <dbReference type="NCBI Taxonomy" id="1431903"/>
    <lineage>
        <taxon>Eukaryota</taxon>
        <taxon>Metazoa</taxon>
        <taxon>Ecdysozoa</taxon>
        <taxon>Arthropoda</taxon>
        <taxon>Hexapoda</taxon>
        <taxon>Insecta</taxon>
        <taxon>Pterygota</taxon>
        <taxon>Neoptera</taxon>
        <taxon>Endopterygota</taxon>
        <taxon>Coleoptera</taxon>
        <taxon>Polyphaga</taxon>
        <taxon>Cucujiformia</taxon>
        <taxon>Nitidulidae</taxon>
        <taxon>Meligethinae</taxon>
        <taxon>Brassicogethes</taxon>
    </lineage>
</organism>
<keyword evidence="5" id="KW-0472">Membrane</keyword>
<sequence length="120" mass="13015">MSNNKISKIFENLNKNSFVKQLAAGAGAGLVTGNFAQRLGKPIIFTAGAGVILLELAHHKGYINMNLESLKQKANEKKDDLNEKAQCSRLPSTDKIKDFANNNKTFTAGFIGGFLMGVAW</sequence>
<evidence type="ECO:0000256" key="4">
    <source>
        <dbReference type="ARBA" id="ARBA00022989"/>
    </source>
</evidence>
<evidence type="ECO:0000313" key="6">
    <source>
        <dbReference type="EMBL" id="CAH0553912.1"/>
    </source>
</evidence>
<dbReference type="GO" id="GO:0005741">
    <property type="term" value="C:mitochondrial outer membrane"/>
    <property type="evidence" value="ECO:0007669"/>
    <property type="project" value="UniProtKB-SubCell"/>
</dbReference>
<protein>
    <submittedName>
        <fullName evidence="6">Uncharacterized protein</fullName>
    </submittedName>
</protein>
<dbReference type="GO" id="GO:0000422">
    <property type="term" value="P:autophagy of mitochondrion"/>
    <property type="evidence" value="ECO:0007669"/>
    <property type="project" value="TreeGrafter"/>
</dbReference>
<dbReference type="InterPro" id="IPR007014">
    <property type="entry name" value="FUN14"/>
</dbReference>
<accession>A0A9P0FHR5</accession>
<evidence type="ECO:0000256" key="5">
    <source>
        <dbReference type="ARBA" id="ARBA00023136"/>
    </source>
</evidence>
<keyword evidence="4" id="KW-1133">Transmembrane helix</keyword>
<dbReference type="Proteomes" id="UP001154078">
    <property type="component" value="Chromosome 3"/>
</dbReference>
<dbReference type="PANTHER" id="PTHR21346:SF0">
    <property type="entry name" value="RE45833P"/>
    <property type="match status" value="1"/>
</dbReference>
<dbReference type="AlphaFoldDB" id="A0A9P0FHR5"/>
<comment type="subcellular location">
    <subcellularLocation>
        <location evidence="1">Mitochondrion outer membrane</location>
        <topology evidence="1">Multi-pass membrane protein</topology>
    </subcellularLocation>
</comment>
<name>A0A9P0FHR5_BRAAE</name>
<evidence type="ECO:0000313" key="7">
    <source>
        <dbReference type="Proteomes" id="UP001154078"/>
    </source>
</evidence>
<dbReference type="EMBL" id="OV121134">
    <property type="protein sequence ID" value="CAH0553912.1"/>
    <property type="molecule type" value="Genomic_DNA"/>
</dbReference>
<evidence type="ECO:0000256" key="1">
    <source>
        <dbReference type="ARBA" id="ARBA00004374"/>
    </source>
</evidence>